<evidence type="ECO:0000313" key="3">
    <source>
        <dbReference type="Proteomes" id="UP000001514"/>
    </source>
</evidence>
<protein>
    <recommendedName>
        <fullName evidence="1">C2H2-type domain-containing protein</fullName>
    </recommendedName>
</protein>
<dbReference type="FunCoup" id="D8RTG6">
    <property type="interactions" value="938"/>
</dbReference>
<dbReference type="Gramene" id="EFJ24672">
    <property type="protein sequence ID" value="EFJ24672"/>
    <property type="gene ID" value="SELMODRAFT_57652"/>
</dbReference>
<dbReference type="OrthoDB" id="4507at2759"/>
<dbReference type="HOGENOM" id="CLU_085545_1_0_1"/>
<dbReference type="KEGG" id="smo:SELMODRAFT_57652"/>
<keyword evidence="3" id="KW-1185">Reference proteome</keyword>
<dbReference type="PANTHER" id="PTHR21385">
    <property type="entry name" value="ZINC FINGER PROTEIN-RELATED"/>
    <property type="match status" value="1"/>
</dbReference>
<dbReference type="OMA" id="HSHETHC"/>
<dbReference type="AlphaFoldDB" id="D8RTG6"/>
<sequence length="171" mass="20095">GDHGVQCSRARSRTARHILEEYLLPFVENENYALSPQCRLHASNDAFREQEREKQFYHIHDWRCGYCHKIFESEEYLDLHFDNRHSETLNVSRDNCLADVCGALHCDYMETKDKHKFSKNKCSPSVDRNRHLCEKLANSCFPPQQGAQATRLNDFFLRQFCDAHSCKPGKR</sequence>
<evidence type="ECO:0000313" key="2">
    <source>
        <dbReference type="EMBL" id="EFJ24672.1"/>
    </source>
</evidence>
<proteinExistence type="predicted"/>
<organism evidence="3">
    <name type="scientific">Selaginella moellendorffii</name>
    <name type="common">Spikemoss</name>
    <dbReference type="NCBI Taxonomy" id="88036"/>
    <lineage>
        <taxon>Eukaryota</taxon>
        <taxon>Viridiplantae</taxon>
        <taxon>Streptophyta</taxon>
        <taxon>Embryophyta</taxon>
        <taxon>Tracheophyta</taxon>
        <taxon>Lycopodiopsida</taxon>
        <taxon>Selaginellales</taxon>
        <taxon>Selaginellaceae</taxon>
        <taxon>Selaginella</taxon>
    </lineage>
</organism>
<dbReference type="PROSITE" id="PS00028">
    <property type="entry name" value="ZINC_FINGER_C2H2_1"/>
    <property type="match status" value="1"/>
</dbReference>
<feature type="domain" description="C2H2-type" evidence="1">
    <location>
        <begin position="64"/>
        <end position="85"/>
    </location>
</feature>
<accession>D8RTG6</accession>
<name>D8RTG6_SELML</name>
<dbReference type="Proteomes" id="UP000001514">
    <property type="component" value="Unassembled WGS sequence"/>
</dbReference>
<gene>
    <name evidence="2" type="ORF">SELMODRAFT_57652</name>
</gene>
<dbReference type="eggNOG" id="ENOG502QRQG">
    <property type="taxonomic scope" value="Eukaryota"/>
</dbReference>
<dbReference type="InParanoid" id="D8RTG6"/>
<evidence type="ECO:0000259" key="1">
    <source>
        <dbReference type="PROSITE" id="PS00028"/>
    </source>
</evidence>
<feature type="non-terminal residue" evidence="2">
    <location>
        <position position="1"/>
    </location>
</feature>
<reference evidence="2 3" key="1">
    <citation type="journal article" date="2011" name="Science">
        <title>The Selaginella genome identifies genetic changes associated with the evolution of vascular plants.</title>
        <authorList>
            <person name="Banks J.A."/>
            <person name="Nishiyama T."/>
            <person name="Hasebe M."/>
            <person name="Bowman J.L."/>
            <person name="Gribskov M."/>
            <person name="dePamphilis C."/>
            <person name="Albert V.A."/>
            <person name="Aono N."/>
            <person name="Aoyama T."/>
            <person name="Ambrose B.A."/>
            <person name="Ashton N.W."/>
            <person name="Axtell M.J."/>
            <person name="Barker E."/>
            <person name="Barker M.S."/>
            <person name="Bennetzen J.L."/>
            <person name="Bonawitz N.D."/>
            <person name="Chapple C."/>
            <person name="Cheng C."/>
            <person name="Correa L.G."/>
            <person name="Dacre M."/>
            <person name="DeBarry J."/>
            <person name="Dreyer I."/>
            <person name="Elias M."/>
            <person name="Engstrom E.M."/>
            <person name="Estelle M."/>
            <person name="Feng L."/>
            <person name="Finet C."/>
            <person name="Floyd S.K."/>
            <person name="Frommer W.B."/>
            <person name="Fujita T."/>
            <person name="Gramzow L."/>
            <person name="Gutensohn M."/>
            <person name="Harholt J."/>
            <person name="Hattori M."/>
            <person name="Heyl A."/>
            <person name="Hirai T."/>
            <person name="Hiwatashi Y."/>
            <person name="Ishikawa M."/>
            <person name="Iwata M."/>
            <person name="Karol K.G."/>
            <person name="Koehler B."/>
            <person name="Kolukisaoglu U."/>
            <person name="Kubo M."/>
            <person name="Kurata T."/>
            <person name="Lalonde S."/>
            <person name="Li K."/>
            <person name="Li Y."/>
            <person name="Litt A."/>
            <person name="Lyons E."/>
            <person name="Manning G."/>
            <person name="Maruyama T."/>
            <person name="Michael T.P."/>
            <person name="Mikami K."/>
            <person name="Miyazaki S."/>
            <person name="Morinaga S."/>
            <person name="Murata T."/>
            <person name="Mueller-Roeber B."/>
            <person name="Nelson D.R."/>
            <person name="Obara M."/>
            <person name="Oguri Y."/>
            <person name="Olmstead R.G."/>
            <person name="Onodera N."/>
            <person name="Petersen B.L."/>
            <person name="Pils B."/>
            <person name="Prigge M."/>
            <person name="Rensing S.A."/>
            <person name="Riano-Pachon D.M."/>
            <person name="Roberts A.W."/>
            <person name="Sato Y."/>
            <person name="Scheller H.V."/>
            <person name="Schulz B."/>
            <person name="Schulz C."/>
            <person name="Shakirov E.V."/>
            <person name="Shibagaki N."/>
            <person name="Shinohara N."/>
            <person name="Shippen D.E."/>
            <person name="Soerensen I."/>
            <person name="Sotooka R."/>
            <person name="Sugimoto N."/>
            <person name="Sugita M."/>
            <person name="Sumikawa N."/>
            <person name="Tanurdzic M."/>
            <person name="Theissen G."/>
            <person name="Ulvskov P."/>
            <person name="Wakazuki S."/>
            <person name="Weng J.K."/>
            <person name="Willats W.W."/>
            <person name="Wipf D."/>
            <person name="Wolf P.G."/>
            <person name="Yang L."/>
            <person name="Zimmer A.D."/>
            <person name="Zhu Q."/>
            <person name="Mitros T."/>
            <person name="Hellsten U."/>
            <person name="Loque D."/>
            <person name="Otillar R."/>
            <person name="Salamov A."/>
            <person name="Schmutz J."/>
            <person name="Shapiro H."/>
            <person name="Lindquist E."/>
            <person name="Lucas S."/>
            <person name="Rokhsar D."/>
            <person name="Grigoriev I.V."/>
        </authorList>
    </citation>
    <scope>NUCLEOTIDE SEQUENCE [LARGE SCALE GENOMIC DNA]</scope>
</reference>
<feature type="non-terminal residue" evidence="2">
    <location>
        <position position="171"/>
    </location>
</feature>
<dbReference type="InterPro" id="IPR013087">
    <property type="entry name" value="Znf_C2H2_type"/>
</dbReference>
<dbReference type="EMBL" id="GL377589">
    <property type="protein sequence ID" value="EFJ24672.1"/>
    <property type="molecule type" value="Genomic_DNA"/>
</dbReference>
<dbReference type="PANTHER" id="PTHR21385:SF0">
    <property type="entry name" value="RE51073P"/>
    <property type="match status" value="1"/>
</dbReference>